<dbReference type="SUPFAM" id="SSF50784">
    <property type="entry name" value="Transcription factor IIA (TFIIA), beta-barrel domain"/>
    <property type="match status" value="1"/>
</dbReference>
<dbReference type="Pfam" id="PF03153">
    <property type="entry name" value="TFIIA"/>
    <property type="match status" value="1"/>
</dbReference>
<comment type="subcellular location">
    <subcellularLocation>
        <location evidence="1">Nucleus</location>
    </subcellularLocation>
</comment>
<keyword evidence="4" id="KW-0539">Nucleus</keyword>
<evidence type="ECO:0000256" key="1">
    <source>
        <dbReference type="ARBA" id="ARBA00004123"/>
    </source>
</evidence>
<dbReference type="RefSeq" id="XP_064767974.1">
    <property type="nucleotide sequence ID" value="XM_064912643.1"/>
</dbReference>
<dbReference type="CDD" id="cd07976">
    <property type="entry name" value="TFIIA_alpha_beta_like"/>
    <property type="match status" value="2"/>
</dbReference>
<dbReference type="GeneID" id="90038155"/>
<evidence type="ECO:0000313" key="6">
    <source>
        <dbReference type="EMBL" id="KAK7204941.1"/>
    </source>
</evidence>
<dbReference type="InterPro" id="IPR004855">
    <property type="entry name" value="TFIIA_asu/bsu"/>
</dbReference>
<protein>
    <submittedName>
        <fullName evidence="6">Transcription factor IIA, alpha/beta subunit</fullName>
    </submittedName>
</protein>
<evidence type="ECO:0000256" key="3">
    <source>
        <dbReference type="ARBA" id="ARBA00023163"/>
    </source>
</evidence>
<dbReference type="PANTHER" id="PTHR12694:SF8">
    <property type="entry name" value="TRANSCRIPTION INITIATION FACTOR IIA SUBUNIT 1"/>
    <property type="match status" value="1"/>
</dbReference>
<feature type="compositionally biased region" description="Low complexity" evidence="5">
    <location>
        <begin position="67"/>
        <end position="87"/>
    </location>
</feature>
<feature type="region of interest" description="Disordered" evidence="5">
    <location>
        <begin position="53"/>
        <end position="87"/>
    </location>
</feature>
<accession>A0ABR1F520</accession>
<gene>
    <name evidence="6" type="ORF">BZA70DRAFT_278716</name>
</gene>
<proteinExistence type="inferred from homology"/>
<evidence type="ECO:0000256" key="4">
    <source>
        <dbReference type="ARBA" id="ARBA00023242"/>
    </source>
</evidence>
<dbReference type="PANTHER" id="PTHR12694">
    <property type="entry name" value="TRANSCRIPTION INITIATION FACTOR IIA SUBUNIT 1"/>
    <property type="match status" value="1"/>
</dbReference>
<evidence type="ECO:0000256" key="5">
    <source>
        <dbReference type="SAM" id="MobiDB-lite"/>
    </source>
</evidence>
<sequence>MSNSLVGDVYRDVIEDVINASRLDFEDSGISEETLRELQLLWQERLSLAGAGRFPWDPEPVHDPEPQIQMPGQQQYQQQHQQQQQQQLGALGDNVHVKYEVSSPSGNNASIYGSNMINSQVPQPFSNPAMAAMRAAQHIQEFARDEKVPTEIANASIEGVMKRAGLEDNNGDGLGGGLMLPGGGRIAQVDGATHNIEEGMSTADVDRLLELHILKRKTKQSDSTSEAKEDPSIPSGISIKRSRKSREITFTICQADGPMDSDSDEDEDEEDDDDLGLGSTSAARRKAAANADDSDAINSDLDDSEDELNSNDEDDSEESGMLMLCLYDRVSRTKNKWKCVLKDGVVNVNGKDYIFGKGTGEYEW</sequence>
<dbReference type="Gene3D" id="1.10.287.100">
    <property type="match status" value="1"/>
</dbReference>
<keyword evidence="7" id="KW-1185">Reference proteome</keyword>
<dbReference type="EMBL" id="JBBJBU010000006">
    <property type="protein sequence ID" value="KAK7204941.1"/>
    <property type="molecule type" value="Genomic_DNA"/>
</dbReference>
<dbReference type="Gene3D" id="2.30.18.10">
    <property type="entry name" value="Transcription factor IIA (TFIIA), beta-barrel domain"/>
    <property type="match status" value="1"/>
</dbReference>
<dbReference type="SUPFAM" id="SSF47396">
    <property type="entry name" value="Transcription factor IIA (TFIIA), alpha-helical domain"/>
    <property type="match status" value="1"/>
</dbReference>
<keyword evidence="3" id="KW-0804">Transcription</keyword>
<feature type="compositionally biased region" description="Acidic residues" evidence="5">
    <location>
        <begin position="292"/>
        <end position="318"/>
    </location>
</feature>
<evidence type="ECO:0000313" key="7">
    <source>
        <dbReference type="Proteomes" id="UP001498771"/>
    </source>
</evidence>
<dbReference type="InterPro" id="IPR009088">
    <property type="entry name" value="TFIIA_b-brl"/>
</dbReference>
<comment type="similarity">
    <text evidence="2">Belongs to the TFIIA subunit 1 family.</text>
</comment>
<feature type="compositionally biased region" description="Acidic residues" evidence="5">
    <location>
        <begin position="259"/>
        <end position="275"/>
    </location>
</feature>
<dbReference type="SMART" id="SM01371">
    <property type="entry name" value="TFIIA"/>
    <property type="match status" value="1"/>
</dbReference>
<reference evidence="6 7" key="1">
    <citation type="submission" date="2024-03" db="EMBL/GenBank/DDBJ databases">
        <title>Genome-scale model development and genomic sequencing of the oleaginous clade Lipomyces.</title>
        <authorList>
            <consortium name="Lawrence Berkeley National Laboratory"/>
            <person name="Czajka J.J."/>
            <person name="Han Y."/>
            <person name="Kim J."/>
            <person name="Mondo S.J."/>
            <person name="Hofstad B.A."/>
            <person name="Robles A."/>
            <person name="Haridas S."/>
            <person name="Riley R."/>
            <person name="LaButti K."/>
            <person name="Pangilinan J."/>
            <person name="Andreopoulos W."/>
            <person name="Lipzen A."/>
            <person name="Yan J."/>
            <person name="Wang M."/>
            <person name="Ng V."/>
            <person name="Grigoriev I.V."/>
            <person name="Spatafora J.W."/>
            <person name="Magnuson J.K."/>
            <person name="Baker S.E."/>
            <person name="Pomraning K.R."/>
        </authorList>
    </citation>
    <scope>NUCLEOTIDE SEQUENCE [LARGE SCALE GENOMIC DNA]</scope>
    <source>
        <strain evidence="6 7">Phaff 52-87</strain>
    </source>
</reference>
<dbReference type="Proteomes" id="UP001498771">
    <property type="component" value="Unassembled WGS sequence"/>
</dbReference>
<name>A0ABR1F520_9ASCO</name>
<evidence type="ECO:0000256" key="2">
    <source>
        <dbReference type="ARBA" id="ARBA00010059"/>
    </source>
</evidence>
<organism evidence="6 7">
    <name type="scientific">Myxozyma melibiosi</name>
    <dbReference type="NCBI Taxonomy" id="54550"/>
    <lineage>
        <taxon>Eukaryota</taxon>
        <taxon>Fungi</taxon>
        <taxon>Dikarya</taxon>
        <taxon>Ascomycota</taxon>
        <taxon>Saccharomycotina</taxon>
        <taxon>Lipomycetes</taxon>
        <taxon>Lipomycetales</taxon>
        <taxon>Lipomycetaceae</taxon>
        <taxon>Myxozyma</taxon>
    </lineage>
</organism>
<feature type="region of interest" description="Disordered" evidence="5">
    <location>
        <begin position="217"/>
        <end position="318"/>
    </location>
</feature>
<comment type="caution">
    <text evidence="6">The sequence shown here is derived from an EMBL/GenBank/DDBJ whole genome shotgun (WGS) entry which is preliminary data.</text>
</comment>